<keyword evidence="7" id="KW-0328">Glycosyltransferase</keyword>
<protein>
    <submittedName>
        <fullName evidence="7">Decaprenyl-phosphate phosphoribosyltransferase</fullName>
    </submittedName>
</protein>
<sequence>MIFQSGKPHAVLKLLRPHQWAKNAFVLAPLLFAGAFLDLKAIVSAILALVIFSIAASTVYIINDLHDIEKDRAHPLKSRSRPLASGALQKKDALCILAVLYVLLALLGYQHLPVLAVTIVYMIVNIAYTFVLKHEPVIDIFTIAAGFVLRVYAGAVAITVPVSNWMFVTALCLALYLASIKRRQELVIHGKESRKVLRRYTVTLVDRYAEMSAVGALVFYSLYVMDSKPKLVLSIPIVLFGLFRYWFVVDCHNAGESPTDVLYSDKQLIFTVLLWAGVCAWALWPAAV</sequence>
<dbReference type="EMBL" id="BMLX01000007">
    <property type="protein sequence ID" value="GGP23642.1"/>
    <property type="molecule type" value="Genomic_DNA"/>
</dbReference>
<dbReference type="GO" id="GO:0016757">
    <property type="term" value="F:glycosyltransferase activity"/>
    <property type="evidence" value="ECO:0007669"/>
    <property type="project" value="UniProtKB-KW"/>
</dbReference>
<feature type="transmembrane region" description="Helical" evidence="6">
    <location>
        <begin position="20"/>
        <end position="37"/>
    </location>
</feature>
<dbReference type="InterPro" id="IPR044878">
    <property type="entry name" value="UbiA_sf"/>
</dbReference>
<keyword evidence="8" id="KW-1185">Reference proteome</keyword>
<proteinExistence type="predicted"/>
<dbReference type="Gene3D" id="1.10.357.140">
    <property type="entry name" value="UbiA prenyltransferase"/>
    <property type="match status" value="1"/>
</dbReference>
<feature type="transmembrane region" description="Helical" evidence="6">
    <location>
        <begin position="138"/>
        <end position="158"/>
    </location>
</feature>
<feature type="transmembrane region" description="Helical" evidence="6">
    <location>
        <begin position="231"/>
        <end position="247"/>
    </location>
</feature>
<comment type="subcellular location">
    <subcellularLocation>
        <location evidence="1">Membrane</location>
        <topology evidence="1">Multi-pass membrane protein</topology>
    </subcellularLocation>
</comment>
<comment type="caution">
    <text evidence="7">The sequence shown here is derived from an EMBL/GenBank/DDBJ whole genome shotgun (WGS) entry which is preliminary data.</text>
</comment>
<feature type="transmembrane region" description="Helical" evidence="6">
    <location>
        <begin position="43"/>
        <end position="62"/>
    </location>
</feature>
<keyword evidence="3 6" id="KW-0812">Transmembrane</keyword>
<evidence type="ECO:0000256" key="4">
    <source>
        <dbReference type="ARBA" id="ARBA00022989"/>
    </source>
</evidence>
<keyword evidence="2" id="KW-1003">Cell membrane</keyword>
<keyword evidence="5 6" id="KW-0472">Membrane</keyword>
<evidence type="ECO:0000256" key="1">
    <source>
        <dbReference type="ARBA" id="ARBA00004141"/>
    </source>
</evidence>
<feature type="transmembrane region" description="Helical" evidence="6">
    <location>
        <begin position="164"/>
        <end position="180"/>
    </location>
</feature>
<name>A0ABQ2PE19_9NEIS</name>
<dbReference type="InterPro" id="IPR050475">
    <property type="entry name" value="Prenyltransferase_related"/>
</dbReference>
<feature type="transmembrane region" description="Helical" evidence="6">
    <location>
        <begin position="115"/>
        <end position="131"/>
    </location>
</feature>
<gene>
    <name evidence="7" type="ORF">GCM10010970_36420</name>
</gene>
<evidence type="ECO:0000313" key="7">
    <source>
        <dbReference type="EMBL" id="GGP23642.1"/>
    </source>
</evidence>
<dbReference type="PANTHER" id="PTHR42723:SF1">
    <property type="entry name" value="CHLOROPHYLL SYNTHASE, CHLOROPLASTIC"/>
    <property type="match status" value="1"/>
</dbReference>
<feature type="transmembrane region" description="Helical" evidence="6">
    <location>
        <begin position="268"/>
        <end position="287"/>
    </location>
</feature>
<reference evidence="8" key="1">
    <citation type="journal article" date="2019" name="Int. J. Syst. Evol. Microbiol.">
        <title>The Global Catalogue of Microorganisms (GCM) 10K type strain sequencing project: providing services to taxonomists for standard genome sequencing and annotation.</title>
        <authorList>
            <consortium name="The Broad Institute Genomics Platform"/>
            <consortium name="The Broad Institute Genome Sequencing Center for Infectious Disease"/>
            <person name="Wu L."/>
            <person name="Ma J."/>
        </authorList>
    </citation>
    <scope>NUCLEOTIDE SEQUENCE [LARGE SCALE GENOMIC DNA]</scope>
    <source>
        <strain evidence="8">CGMCC 1.8859</strain>
    </source>
</reference>
<evidence type="ECO:0000256" key="3">
    <source>
        <dbReference type="ARBA" id="ARBA00022692"/>
    </source>
</evidence>
<dbReference type="InterPro" id="IPR000537">
    <property type="entry name" value="UbiA_prenyltransferase"/>
</dbReference>
<dbReference type="PANTHER" id="PTHR42723">
    <property type="entry name" value="CHLOROPHYLL SYNTHASE"/>
    <property type="match status" value="1"/>
</dbReference>
<dbReference type="CDD" id="cd13963">
    <property type="entry name" value="PT_UbiA_2"/>
    <property type="match status" value="1"/>
</dbReference>
<evidence type="ECO:0000256" key="5">
    <source>
        <dbReference type="ARBA" id="ARBA00023136"/>
    </source>
</evidence>
<organism evidence="7 8">
    <name type="scientific">Silvimonas iriomotensis</name>
    <dbReference type="NCBI Taxonomy" id="449662"/>
    <lineage>
        <taxon>Bacteria</taxon>
        <taxon>Pseudomonadati</taxon>
        <taxon>Pseudomonadota</taxon>
        <taxon>Betaproteobacteria</taxon>
        <taxon>Neisseriales</taxon>
        <taxon>Chitinibacteraceae</taxon>
        <taxon>Silvimonas</taxon>
    </lineage>
</organism>
<evidence type="ECO:0000313" key="8">
    <source>
        <dbReference type="Proteomes" id="UP000637267"/>
    </source>
</evidence>
<dbReference type="Proteomes" id="UP000637267">
    <property type="component" value="Unassembled WGS sequence"/>
</dbReference>
<dbReference type="Pfam" id="PF01040">
    <property type="entry name" value="UbiA"/>
    <property type="match status" value="1"/>
</dbReference>
<keyword evidence="4 6" id="KW-1133">Transmembrane helix</keyword>
<evidence type="ECO:0000256" key="2">
    <source>
        <dbReference type="ARBA" id="ARBA00022475"/>
    </source>
</evidence>
<feature type="transmembrane region" description="Helical" evidence="6">
    <location>
        <begin position="93"/>
        <end position="109"/>
    </location>
</feature>
<accession>A0ABQ2PE19</accession>
<keyword evidence="7" id="KW-0808">Transferase</keyword>
<evidence type="ECO:0000256" key="6">
    <source>
        <dbReference type="SAM" id="Phobius"/>
    </source>
</evidence>
<dbReference type="RefSeq" id="WP_188706282.1">
    <property type="nucleotide sequence ID" value="NZ_BMLX01000007.1"/>
</dbReference>